<keyword evidence="1" id="KW-0663">Pyridoxal phosphate</keyword>
<comment type="similarity">
    <text evidence="1">Belongs to the DegT/DnrJ/EryC1 family.</text>
</comment>
<dbReference type="PANTHER" id="PTHR30244">
    <property type="entry name" value="TRANSAMINASE"/>
    <property type="match status" value="1"/>
</dbReference>
<keyword evidence="3" id="KW-1185">Reference proteome</keyword>
<evidence type="ECO:0000313" key="3">
    <source>
        <dbReference type="Proteomes" id="UP001596312"/>
    </source>
</evidence>
<dbReference type="EMBL" id="JBHSXQ010000002">
    <property type="protein sequence ID" value="MFC6905073.1"/>
    <property type="molecule type" value="Genomic_DNA"/>
</dbReference>
<proteinExistence type="inferred from homology"/>
<comment type="caution">
    <text evidence="2">The sequence shown here is derived from an EMBL/GenBank/DDBJ whole genome shotgun (WGS) entry which is preliminary data.</text>
</comment>
<gene>
    <name evidence="2" type="ORF">ACFQGH_07635</name>
</gene>
<name>A0ABD5V435_9EURY</name>
<dbReference type="Pfam" id="PF01041">
    <property type="entry name" value="DegT_DnrJ_EryC1"/>
    <property type="match status" value="1"/>
</dbReference>
<dbReference type="SUPFAM" id="SSF53383">
    <property type="entry name" value="PLP-dependent transferases"/>
    <property type="match status" value="1"/>
</dbReference>
<reference evidence="2 3" key="1">
    <citation type="journal article" date="2019" name="Int. J. Syst. Evol. Microbiol.">
        <title>The Global Catalogue of Microorganisms (GCM) 10K type strain sequencing project: providing services to taxonomists for standard genome sequencing and annotation.</title>
        <authorList>
            <consortium name="The Broad Institute Genomics Platform"/>
            <consortium name="The Broad Institute Genome Sequencing Center for Infectious Disease"/>
            <person name="Wu L."/>
            <person name="Ma J."/>
        </authorList>
    </citation>
    <scope>NUCLEOTIDE SEQUENCE [LARGE SCALE GENOMIC DNA]</scope>
    <source>
        <strain evidence="2 3">CGMCC 1.3240</strain>
    </source>
</reference>
<keyword evidence="2" id="KW-0032">Aminotransferase</keyword>
<keyword evidence="2" id="KW-0808">Transferase</keyword>
<dbReference type="InterPro" id="IPR015421">
    <property type="entry name" value="PyrdxlP-dep_Trfase_major"/>
</dbReference>
<dbReference type="InterPro" id="IPR000653">
    <property type="entry name" value="DegT/StrS_aminotransferase"/>
</dbReference>
<dbReference type="RefSeq" id="WP_340603587.1">
    <property type="nucleotide sequence ID" value="NZ_JBBMXV010000002.1"/>
</dbReference>
<dbReference type="Gene3D" id="3.40.640.10">
    <property type="entry name" value="Type I PLP-dependent aspartate aminotransferase-like (Major domain)"/>
    <property type="match status" value="1"/>
</dbReference>
<evidence type="ECO:0000256" key="1">
    <source>
        <dbReference type="RuleBase" id="RU004508"/>
    </source>
</evidence>
<accession>A0ABD5V435</accession>
<dbReference type="InterPro" id="IPR015424">
    <property type="entry name" value="PyrdxlP-dep_Trfase"/>
</dbReference>
<evidence type="ECO:0000313" key="2">
    <source>
        <dbReference type="EMBL" id="MFC6905073.1"/>
    </source>
</evidence>
<protein>
    <submittedName>
        <fullName evidence="2">DegT/DnrJ/EryC1/StrS family aminotransferase</fullName>
    </submittedName>
</protein>
<dbReference type="GO" id="GO:0008483">
    <property type="term" value="F:transaminase activity"/>
    <property type="evidence" value="ECO:0007669"/>
    <property type="project" value="UniProtKB-KW"/>
</dbReference>
<dbReference type="PANTHER" id="PTHR30244:SF34">
    <property type="entry name" value="DTDP-4-AMINO-4,6-DIDEOXYGALACTOSE TRANSAMINASE"/>
    <property type="match status" value="1"/>
</dbReference>
<dbReference type="Proteomes" id="UP001596312">
    <property type="component" value="Unassembled WGS sequence"/>
</dbReference>
<sequence>MTRSTPRLSPRTVFGRVRSASVREYLSEHGGARHSFYGYGKVAVRDGIDLLLEERPEATNVVLPAYLPYGIIEPFREAGLEPRYYGCDRGLRPDLDALEARLDSDSLAAMFVHYFGQPQARETIDAITELCSEYGAYTIDDNAHSVLSTLDDRLLGTFGDIGITSLRKTLPIPNGAALFLGNEALPADSLSRNEVRESYTRADYRYCARAFGRSMSGRPGFEQAISMLRWANDHRPYRTNGHVHKSDIEEDPHEIYESTKVPMSRLSMHVIERTDPLDVIAARRANYRVWDRELRDLNGVEPVFDSLSEGTCPQYFPVIVDDPDDLGPLSSVAKPWPPLPYEIRDDGEFATENHLSTHLHTLPVHQGLDLRDLGPLLEEEA</sequence>
<dbReference type="AlphaFoldDB" id="A0ABD5V435"/>
<organism evidence="2 3">
    <name type="scientific">Halalkalicoccus tibetensis</name>
    <dbReference type="NCBI Taxonomy" id="175632"/>
    <lineage>
        <taxon>Archaea</taxon>
        <taxon>Methanobacteriati</taxon>
        <taxon>Methanobacteriota</taxon>
        <taxon>Stenosarchaea group</taxon>
        <taxon>Halobacteria</taxon>
        <taxon>Halobacteriales</taxon>
        <taxon>Halococcaceae</taxon>
        <taxon>Halalkalicoccus</taxon>
    </lineage>
</organism>